<organism evidence="1 2">
    <name type="scientific">Pseudotabrizicola sediminis</name>
    <dbReference type="NCBI Taxonomy" id="2486418"/>
    <lineage>
        <taxon>Bacteria</taxon>
        <taxon>Pseudomonadati</taxon>
        <taxon>Pseudomonadota</taxon>
        <taxon>Alphaproteobacteria</taxon>
        <taxon>Rhodobacterales</taxon>
        <taxon>Paracoccaceae</taxon>
        <taxon>Pseudotabrizicola</taxon>
    </lineage>
</organism>
<dbReference type="InterPro" id="IPR036768">
    <property type="entry name" value="PolIII_chi_sf"/>
</dbReference>
<dbReference type="Proteomes" id="UP000297741">
    <property type="component" value="Unassembled WGS sequence"/>
</dbReference>
<reference evidence="1 2" key="1">
    <citation type="submission" date="2018-11" db="EMBL/GenBank/DDBJ databases">
        <title>Tabrizicola sp. isolated from sediment of alpine lake.</title>
        <authorList>
            <person name="Liu Z."/>
        </authorList>
    </citation>
    <scope>NUCLEOTIDE SEQUENCE [LARGE SCALE GENOMIC DNA]</scope>
    <source>
        <strain evidence="1 2">DRYC-M-16</strain>
    </source>
</reference>
<dbReference type="NCBIfam" id="NF004347">
    <property type="entry name" value="PRK05728.1-4"/>
    <property type="match status" value="1"/>
</dbReference>
<dbReference type="InterPro" id="IPR007459">
    <property type="entry name" value="DNA_pol3_chi"/>
</dbReference>
<accession>A0ABY2KUW9</accession>
<protein>
    <submittedName>
        <fullName evidence="1">DNA polymerase III subunit chi</fullName>
    </submittedName>
</protein>
<dbReference type="PANTHER" id="PTHR38767:SF1">
    <property type="entry name" value="DNA POLYMERASE III SUBUNIT CHI"/>
    <property type="match status" value="1"/>
</dbReference>
<dbReference type="PANTHER" id="PTHR38767">
    <property type="entry name" value="DNA POLYMERASE III SUBUNIT CHI"/>
    <property type="match status" value="1"/>
</dbReference>
<name>A0ABY2KUW9_9RHOB</name>
<dbReference type="Pfam" id="PF04364">
    <property type="entry name" value="DNA_pol3_chi"/>
    <property type="match status" value="1"/>
</dbReference>
<evidence type="ECO:0000313" key="1">
    <source>
        <dbReference type="EMBL" id="TGD45241.1"/>
    </source>
</evidence>
<dbReference type="Gene3D" id="3.40.50.10110">
    <property type="entry name" value="DNA polymerase III subunit chi"/>
    <property type="match status" value="1"/>
</dbReference>
<gene>
    <name evidence="1" type="ORF">EEB11_01375</name>
</gene>
<dbReference type="SUPFAM" id="SSF102400">
    <property type="entry name" value="DNA polymerase III chi subunit"/>
    <property type="match status" value="1"/>
</dbReference>
<evidence type="ECO:0000313" key="2">
    <source>
        <dbReference type="Proteomes" id="UP000297741"/>
    </source>
</evidence>
<comment type="caution">
    <text evidence="1">The sequence shown here is derived from an EMBL/GenBank/DDBJ whole genome shotgun (WGS) entry which is preliminary data.</text>
</comment>
<proteinExistence type="predicted"/>
<keyword evidence="2" id="KW-1185">Reference proteome</keyword>
<dbReference type="EMBL" id="RPEM01000001">
    <property type="protein sequence ID" value="TGD45241.1"/>
    <property type="molecule type" value="Genomic_DNA"/>
</dbReference>
<sequence>MFYHLTQSSAEQTARVLIGRARGQGWRLMIRGTQMAELQRLDARLWATPEDSFLPHGMEGGPQDARQPLLLGTGAVTNGAKGLMLIDGAEVEAEEASTLERVWVLFDGNDPGRLSQARGQWKALTAAGLPAQYWSEESGKWEKKAEKA</sequence>